<feature type="domain" description="AMP-binding enzyme C-terminal" evidence="6">
    <location>
        <begin position="433"/>
        <end position="513"/>
    </location>
</feature>
<evidence type="ECO:0000256" key="3">
    <source>
        <dbReference type="ARBA" id="ARBA00022741"/>
    </source>
</evidence>
<evidence type="ECO:0000256" key="4">
    <source>
        <dbReference type="ARBA" id="ARBA00022840"/>
    </source>
</evidence>
<dbReference type="CDD" id="cd05972">
    <property type="entry name" value="MACS_like"/>
    <property type="match status" value="1"/>
</dbReference>
<evidence type="ECO:0000313" key="8">
    <source>
        <dbReference type="Proteomes" id="UP000448867"/>
    </source>
</evidence>
<dbReference type="InterPro" id="IPR025110">
    <property type="entry name" value="AMP-bd_C"/>
</dbReference>
<dbReference type="AlphaFoldDB" id="A0A7X2LWP9"/>
<dbReference type="GO" id="GO:0016405">
    <property type="term" value="F:CoA-ligase activity"/>
    <property type="evidence" value="ECO:0007669"/>
    <property type="project" value="UniProtKB-ARBA"/>
</dbReference>
<organism evidence="7 8">
    <name type="scientific">Metabacillus lacus</name>
    <dbReference type="NCBI Taxonomy" id="1983721"/>
    <lineage>
        <taxon>Bacteria</taxon>
        <taxon>Bacillati</taxon>
        <taxon>Bacillota</taxon>
        <taxon>Bacilli</taxon>
        <taxon>Bacillales</taxon>
        <taxon>Bacillaceae</taxon>
        <taxon>Metabacillus</taxon>
    </lineage>
</organism>
<evidence type="ECO:0000259" key="6">
    <source>
        <dbReference type="Pfam" id="PF13193"/>
    </source>
</evidence>
<dbReference type="PROSITE" id="PS00455">
    <property type="entry name" value="AMP_BINDING"/>
    <property type="match status" value="1"/>
</dbReference>
<keyword evidence="3" id="KW-0547">Nucleotide-binding</keyword>
<protein>
    <submittedName>
        <fullName evidence="7">AMP-binding protein</fullName>
    </submittedName>
</protein>
<dbReference type="RefSeq" id="WP_343031426.1">
    <property type="nucleotide sequence ID" value="NZ_WKKI01000007.1"/>
</dbReference>
<feature type="domain" description="AMP-dependent synthetase/ligase" evidence="5">
    <location>
        <begin position="23"/>
        <end position="383"/>
    </location>
</feature>
<dbReference type="GO" id="GO:0005524">
    <property type="term" value="F:ATP binding"/>
    <property type="evidence" value="ECO:0007669"/>
    <property type="project" value="UniProtKB-KW"/>
</dbReference>
<dbReference type="InterPro" id="IPR000873">
    <property type="entry name" value="AMP-dep_synth/lig_dom"/>
</dbReference>
<evidence type="ECO:0000313" key="7">
    <source>
        <dbReference type="EMBL" id="MRX71720.1"/>
    </source>
</evidence>
<dbReference type="GO" id="GO:0004321">
    <property type="term" value="F:fatty-acyl-CoA synthase activity"/>
    <property type="evidence" value="ECO:0007669"/>
    <property type="project" value="TreeGrafter"/>
</dbReference>
<dbReference type="InterPro" id="IPR051087">
    <property type="entry name" value="Mitochondrial_ACSM"/>
</dbReference>
<dbReference type="EMBL" id="WKKI01000007">
    <property type="protein sequence ID" value="MRX71720.1"/>
    <property type="molecule type" value="Genomic_DNA"/>
</dbReference>
<keyword evidence="2" id="KW-0436">Ligase</keyword>
<gene>
    <name evidence="7" type="ORF">GJU40_05965</name>
</gene>
<reference evidence="7 8" key="1">
    <citation type="submission" date="2019-11" db="EMBL/GenBank/DDBJ databases">
        <title>Bacillus lacus genome.</title>
        <authorList>
            <person name="Allen C.J."/>
            <person name="Newman J.D."/>
        </authorList>
    </citation>
    <scope>NUCLEOTIDE SEQUENCE [LARGE SCALE GENOMIC DNA]</scope>
    <source>
        <strain evidence="7 8">KCTC 33946</strain>
    </source>
</reference>
<proteinExistence type="inferred from homology"/>
<accession>A0A7X2LWP9</accession>
<evidence type="ECO:0000259" key="5">
    <source>
        <dbReference type="Pfam" id="PF00501"/>
    </source>
</evidence>
<dbReference type="Pfam" id="PF13193">
    <property type="entry name" value="AMP-binding_C"/>
    <property type="match status" value="1"/>
</dbReference>
<dbReference type="SUPFAM" id="SSF56801">
    <property type="entry name" value="Acetyl-CoA synthetase-like"/>
    <property type="match status" value="1"/>
</dbReference>
<dbReference type="Gene3D" id="3.30.300.30">
    <property type="match status" value="1"/>
</dbReference>
<keyword evidence="4" id="KW-0067">ATP-binding</keyword>
<dbReference type="Proteomes" id="UP000448867">
    <property type="component" value="Unassembled WGS sequence"/>
</dbReference>
<dbReference type="FunFam" id="3.30.300.30:FF:000005">
    <property type="entry name" value="Acyl-coenzyme A synthetase ACSM5, mitochondrial"/>
    <property type="match status" value="1"/>
</dbReference>
<comment type="caution">
    <text evidence="7">The sequence shown here is derived from an EMBL/GenBank/DDBJ whole genome shotgun (WGS) entry which is preliminary data.</text>
</comment>
<dbReference type="NCBIfam" id="NF047394">
    <property type="entry name" value="AcylCoAsynMbcS"/>
    <property type="match status" value="1"/>
</dbReference>
<dbReference type="Pfam" id="PF00501">
    <property type="entry name" value="AMP-binding"/>
    <property type="match status" value="1"/>
</dbReference>
<sequence>MKREELIAPEQYNFVSEIEKYAADKEKVALIWENESGNKEELTYKELVNEANKTGSALLKLGLVQGDKVLVMIPRMAEAYSVYLGALKAGLVVIPCSELLRKKDLEYRISHGDVKAVVTYHSFADQFEELEELNEKLFCLTIGGVRKGWLKLEDLKKSEDESLQAADTSRHSFAFLSYTSGTTGNPKGVVHTHGWAYAHLRTAASHWLSISERDVVWATAGPGWQKWIWSPFLSVLGSGAAGFIYNGKFDPQKYLSLLEKYQINVLCCTPTEYRLMAKVDNLESYSLPELHSAVSAGEPLNREVIDTFNKYFHIDVRDGYGQTENTLLVGVLKGMQLKPGSMGKPTPGNQVDIIDEEGFPCSPGVVGDIAVHVQTPALFQQYYKDPERTAMQFRGNYYITGDRAKKDEDGYFWFEGRRDDIIISSGYTIGPFEVEDALVKHPLVRECAVVASPDEVRGSVVKAFVVLKDGAADMETENIVLQLQEYVKKLTAPYKYPRRIEFVQELPKTTSGKIRRIELRNKELGNSKTAQQS</sequence>
<dbReference type="GO" id="GO:0015645">
    <property type="term" value="F:fatty acid ligase activity"/>
    <property type="evidence" value="ECO:0007669"/>
    <property type="project" value="TreeGrafter"/>
</dbReference>
<keyword evidence="8" id="KW-1185">Reference proteome</keyword>
<dbReference type="InterPro" id="IPR045851">
    <property type="entry name" value="AMP-bd_C_sf"/>
</dbReference>
<dbReference type="Gene3D" id="3.40.50.12780">
    <property type="entry name" value="N-terminal domain of ligase-like"/>
    <property type="match status" value="1"/>
</dbReference>
<dbReference type="InterPro" id="IPR042099">
    <property type="entry name" value="ANL_N_sf"/>
</dbReference>
<name>A0A7X2LWP9_9BACI</name>
<comment type="similarity">
    <text evidence="1">Belongs to the ATP-dependent AMP-binding enzyme family.</text>
</comment>
<dbReference type="GO" id="GO:0006633">
    <property type="term" value="P:fatty acid biosynthetic process"/>
    <property type="evidence" value="ECO:0007669"/>
    <property type="project" value="TreeGrafter"/>
</dbReference>
<dbReference type="PANTHER" id="PTHR43605:SF10">
    <property type="entry name" value="ACYL-COA SYNTHETASE MEDIUM CHAIN FAMILY MEMBER 3"/>
    <property type="match status" value="1"/>
</dbReference>
<dbReference type="GO" id="GO:0006637">
    <property type="term" value="P:acyl-CoA metabolic process"/>
    <property type="evidence" value="ECO:0007669"/>
    <property type="project" value="TreeGrafter"/>
</dbReference>
<dbReference type="PANTHER" id="PTHR43605">
    <property type="entry name" value="ACYL-COENZYME A SYNTHETASE"/>
    <property type="match status" value="1"/>
</dbReference>
<dbReference type="InterPro" id="IPR020845">
    <property type="entry name" value="AMP-binding_CS"/>
</dbReference>
<evidence type="ECO:0000256" key="2">
    <source>
        <dbReference type="ARBA" id="ARBA00022598"/>
    </source>
</evidence>
<evidence type="ECO:0000256" key="1">
    <source>
        <dbReference type="ARBA" id="ARBA00006432"/>
    </source>
</evidence>